<evidence type="ECO:0000313" key="2">
    <source>
        <dbReference type="Proteomes" id="UP000236003"/>
    </source>
</evidence>
<proteinExistence type="predicted"/>
<dbReference type="Pfam" id="PF19940">
    <property type="entry name" value="DUF6402"/>
    <property type="match status" value="1"/>
</dbReference>
<dbReference type="InterPro" id="IPR045646">
    <property type="entry name" value="DUF6402"/>
</dbReference>
<dbReference type="Proteomes" id="UP000236003">
    <property type="component" value="Unassembled WGS sequence"/>
</dbReference>
<gene>
    <name evidence="1" type="ORF">CXK99_16155</name>
</gene>
<reference evidence="1 2" key="1">
    <citation type="submission" date="2018-01" db="EMBL/GenBank/DDBJ databases">
        <title>Denitrification phenotypes of diverse strains of Pseudomonas stutzeri.</title>
        <authorList>
            <person name="Milligan D.A."/>
            <person name="Bergaust L."/>
            <person name="Bakken L.R."/>
            <person name="Frostegard A."/>
        </authorList>
    </citation>
    <scope>NUCLEOTIDE SEQUENCE [LARGE SCALE GENOMIC DNA]</scope>
    <source>
        <strain evidence="1 2">CCUG 44592</strain>
    </source>
</reference>
<accession>A0A2N8RBM5</accession>
<dbReference type="RefSeq" id="WP_102821156.1">
    <property type="nucleotide sequence ID" value="NZ_JAMOHR010000019.1"/>
</dbReference>
<dbReference type="AlphaFoldDB" id="A0A2N8RBM5"/>
<organism evidence="1 2">
    <name type="scientific">Stutzerimonas stutzeri</name>
    <name type="common">Pseudomonas stutzeri</name>
    <dbReference type="NCBI Taxonomy" id="316"/>
    <lineage>
        <taxon>Bacteria</taxon>
        <taxon>Pseudomonadati</taxon>
        <taxon>Pseudomonadota</taxon>
        <taxon>Gammaproteobacteria</taxon>
        <taxon>Pseudomonadales</taxon>
        <taxon>Pseudomonadaceae</taxon>
        <taxon>Stutzerimonas</taxon>
    </lineage>
</organism>
<dbReference type="EMBL" id="POUM01000014">
    <property type="protein sequence ID" value="PNF58484.1"/>
    <property type="molecule type" value="Genomic_DNA"/>
</dbReference>
<sequence>MSSTEPVVAQSNLSPAINTQGTPVQAKLFKITDIPAAMDAIDWPVSAALMRHWFKGQPWPTENGGMSQRVKEHAEWPPAQYIEENIVKMSWVTSFDKVQPVLAELRRSWNNAAAMGEIRKHLLKAYGDKGLGCYPLVFPNLASAVERFGYFNSRAINFSKWDSEGLNDLRGALADFNLRVAAEGNLEVHADYILFHPTTLLFYAEDNYDFNDDGTVFSQPLGFWNFDGIAPSLLEATAHNTGVDAVSRGIMQQSLFGMSAQNQRRYMDEQSKRYMLVLNSHFADYRVRYKRGGDFRVFSDLLREPLPPGTPDITLPKH</sequence>
<evidence type="ECO:0000313" key="1">
    <source>
        <dbReference type="EMBL" id="PNF58484.1"/>
    </source>
</evidence>
<name>A0A2N8RBM5_STUST</name>
<comment type="caution">
    <text evidence="1">The sequence shown here is derived from an EMBL/GenBank/DDBJ whole genome shotgun (WGS) entry which is preliminary data.</text>
</comment>
<protein>
    <submittedName>
        <fullName evidence="1">Uncharacterized protein</fullName>
    </submittedName>
</protein>